<protein>
    <submittedName>
        <fullName evidence="2">Transglycosylase SLT domain-containing protein</fullName>
    </submittedName>
</protein>
<dbReference type="CDD" id="cd00254">
    <property type="entry name" value="LT-like"/>
    <property type="match status" value="1"/>
</dbReference>
<dbReference type="InterPro" id="IPR008258">
    <property type="entry name" value="Transglycosylase_SLT_dom_1"/>
</dbReference>
<evidence type="ECO:0000259" key="1">
    <source>
        <dbReference type="Pfam" id="PF01464"/>
    </source>
</evidence>
<dbReference type="Proteomes" id="UP000199322">
    <property type="component" value="Unassembled WGS sequence"/>
</dbReference>
<keyword evidence="3" id="KW-1185">Reference proteome</keyword>
<feature type="domain" description="Transglycosylase SLT" evidence="1">
    <location>
        <begin position="80"/>
        <end position="159"/>
    </location>
</feature>
<dbReference type="Pfam" id="PF01464">
    <property type="entry name" value="SLT"/>
    <property type="match status" value="1"/>
</dbReference>
<dbReference type="SUPFAM" id="SSF53955">
    <property type="entry name" value="Lysozyme-like"/>
    <property type="match status" value="1"/>
</dbReference>
<organism evidence="2 3">
    <name type="scientific">Geotoga petraea</name>
    <dbReference type="NCBI Taxonomy" id="28234"/>
    <lineage>
        <taxon>Bacteria</taxon>
        <taxon>Thermotogati</taxon>
        <taxon>Thermotogota</taxon>
        <taxon>Thermotogae</taxon>
        <taxon>Petrotogales</taxon>
        <taxon>Petrotogaceae</taxon>
        <taxon>Geotoga</taxon>
    </lineage>
</organism>
<evidence type="ECO:0000313" key="3">
    <source>
        <dbReference type="Proteomes" id="UP000199322"/>
    </source>
</evidence>
<sequence>MMKKTFIIIFMLLISLNIFAEINQYNRLFLKPGAYFDYTFNTDKNLHLELGMVDKYQVMESKDILKTVWSQERDLIGGQLQVESNYYTHAISSSNAIGLLQMKYMTAEDLYVYNLFDPYDNLKGALEYHGYLRRIFGEEKKQIAAYHDGPGTIKNKGMTDSGELYYLKVKKAQENYQNTGIYSPQVYGVSIDFIGNELKTDFYYNIAYRKMELYTSLNTNIIKNDGIIKSEMNLDYSFLYYPRTNFAYGLNNFNGVIRLGLPWEYFVIKFNNENQLYFQKKLGDYFIFKMDIKNNSAYFGAGFLISNIKSFVGYELFNKTISFELQIY</sequence>
<reference evidence="2 3" key="1">
    <citation type="submission" date="2016-10" db="EMBL/GenBank/DDBJ databases">
        <authorList>
            <person name="de Groot N.N."/>
        </authorList>
    </citation>
    <scope>NUCLEOTIDE SEQUENCE [LARGE SCALE GENOMIC DNA]</scope>
    <source>
        <strain evidence="2 3">WG14</strain>
    </source>
</reference>
<accession>A0A1G6K8D4</accession>
<dbReference type="Gene3D" id="1.10.530.10">
    <property type="match status" value="1"/>
</dbReference>
<dbReference type="EMBL" id="FMYV01000002">
    <property type="protein sequence ID" value="SDC27213.1"/>
    <property type="molecule type" value="Genomic_DNA"/>
</dbReference>
<gene>
    <name evidence="2" type="ORF">SAMN04488588_0776</name>
</gene>
<evidence type="ECO:0000313" key="2">
    <source>
        <dbReference type="EMBL" id="SDC27213.1"/>
    </source>
</evidence>
<name>A0A1G6K8D4_9BACT</name>
<dbReference type="InterPro" id="IPR023346">
    <property type="entry name" value="Lysozyme-like_dom_sf"/>
</dbReference>
<dbReference type="AlphaFoldDB" id="A0A1G6K8D4"/>
<dbReference type="STRING" id="28234.SAMN04488588_0776"/>
<proteinExistence type="predicted"/>